<comment type="caution">
    <text evidence="2">The sequence shown here is derived from an EMBL/GenBank/DDBJ whole genome shotgun (WGS) entry which is preliminary data.</text>
</comment>
<dbReference type="PANTHER" id="PTHR40758:SF1">
    <property type="entry name" value="CONSERVED PROTEIN"/>
    <property type="match status" value="1"/>
</dbReference>
<accession>A0ABP6FRR6</accession>
<name>A0ABP6FRR6_9ACTN</name>
<keyword evidence="2" id="KW-0413">Isomerase</keyword>
<dbReference type="NCBIfam" id="TIGR03083">
    <property type="entry name" value="maleylpyruvate isomerase family mycothiol-dependent enzyme"/>
    <property type="match status" value="1"/>
</dbReference>
<evidence type="ECO:0000313" key="3">
    <source>
        <dbReference type="Proteomes" id="UP001501666"/>
    </source>
</evidence>
<proteinExistence type="predicted"/>
<dbReference type="EMBL" id="BAAATE010000051">
    <property type="protein sequence ID" value="GAA2698486.1"/>
    <property type="molecule type" value="Genomic_DNA"/>
</dbReference>
<dbReference type="Pfam" id="PF11716">
    <property type="entry name" value="MDMPI_N"/>
    <property type="match status" value="1"/>
</dbReference>
<reference evidence="3" key="1">
    <citation type="journal article" date="2019" name="Int. J. Syst. Evol. Microbiol.">
        <title>The Global Catalogue of Microorganisms (GCM) 10K type strain sequencing project: providing services to taxonomists for standard genome sequencing and annotation.</title>
        <authorList>
            <consortium name="The Broad Institute Genomics Platform"/>
            <consortium name="The Broad Institute Genome Sequencing Center for Infectious Disease"/>
            <person name="Wu L."/>
            <person name="Ma J."/>
        </authorList>
    </citation>
    <scope>NUCLEOTIDE SEQUENCE [LARGE SCALE GENOMIC DNA]</scope>
    <source>
        <strain evidence="3">JCM 6835</strain>
    </source>
</reference>
<dbReference type="GO" id="GO:0016853">
    <property type="term" value="F:isomerase activity"/>
    <property type="evidence" value="ECO:0007669"/>
    <property type="project" value="UniProtKB-KW"/>
</dbReference>
<feature type="domain" description="Mycothiol-dependent maleylpyruvate isomerase metal-binding" evidence="1">
    <location>
        <begin position="21"/>
        <end position="146"/>
    </location>
</feature>
<dbReference type="InterPro" id="IPR034660">
    <property type="entry name" value="DinB/YfiT-like"/>
</dbReference>
<dbReference type="InterPro" id="IPR017517">
    <property type="entry name" value="Maleyloyr_isom"/>
</dbReference>
<organism evidence="2 3">
    <name type="scientific">Nonomuraea recticatena</name>
    <dbReference type="NCBI Taxonomy" id="46178"/>
    <lineage>
        <taxon>Bacteria</taxon>
        <taxon>Bacillati</taxon>
        <taxon>Actinomycetota</taxon>
        <taxon>Actinomycetes</taxon>
        <taxon>Streptosporangiales</taxon>
        <taxon>Streptosporangiaceae</taxon>
        <taxon>Nonomuraea</taxon>
    </lineage>
</organism>
<gene>
    <name evidence="2" type="ORF">GCM10010412_094190</name>
</gene>
<dbReference type="SUPFAM" id="SSF109854">
    <property type="entry name" value="DinB/YfiT-like putative metalloenzymes"/>
    <property type="match status" value="1"/>
</dbReference>
<protein>
    <submittedName>
        <fullName evidence="2">Maleylpyruvate isomerase family mycothiol-dependent enzyme</fullName>
    </submittedName>
</protein>
<evidence type="ECO:0000259" key="1">
    <source>
        <dbReference type="Pfam" id="PF11716"/>
    </source>
</evidence>
<keyword evidence="3" id="KW-1185">Reference proteome</keyword>
<dbReference type="RefSeq" id="WP_379505718.1">
    <property type="nucleotide sequence ID" value="NZ_JBHTEV010000001.1"/>
</dbReference>
<dbReference type="Proteomes" id="UP001501666">
    <property type="component" value="Unassembled WGS sequence"/>
</dbReference>
<dbReference type="PANTHER" id="PTHR40758">
    <property type="entry name" value="CONSERVED PROTEIN"/>
    <property type="match status" value="1"/>
</dbReference>
<dbReference type="InterPro" id="IPR024344">
    <property type="entry name" value="MDMPI_metal-binding"/>
</dbReference>
<evidence type="ECO:0000313" key="2">
    <source>
        <dbReference type="EMBL" id="GAA2698486.1"/>
    </source>
</evidence>
<sequence length="261" mass="28996">MKSGRHREAGMVDWTHERYAAAAVTQIERMAGTVEGADFTTQVPTCPGWDLRQLVTHTGGVHRWAALMVGELAAERFDRAALEAGFAGLADEEFPGWLREGAGLLDEALTAHPGDAPMWAWGGDRHVRFWSRRQLHETVVHHADAALALGVTPDIPEDVAVDGVEEFLDILPYARWRPEVRELTGDGETISWRTGSGAAWLITLGPEGFAYERSAARASATLHADTAAELLLLIWRRGELERQRMDGETKLLRWWADHSMI</sequence>